<gene>
    <name evidence="2" type="ORF">JR064_19825</name>
</gene>
<dbReference type="PROSITE" id="PS51257">
    <property type="entry name" value="PROKAR_LIPOPROTEIN"/>
    <property type="match status" value="1"/>
</dbReference>
<evidence type="ECO:0008006" key="4">
    <source>
        <dbReference type="Google" id="ProtNLM"/>
    </source>
</evidence>
<evidence type="ECO:0000256" key="1">
    <source>
        <dbReference type="SAM" id="SignalP"/>
    </source>
</evidence>
<proteinExistence type="predicted"/>
<sequence length="212" mass="22038">MKQIHIASTILITALALAGCNKEGAPTSAGEINLAGCAVPAGLSRAEAEKVQCAKQEQVVAGAKPAEAASTVPVAPAVPDEEVIAAMITEQAVKDGGASEYKDARKSAVEDLTGDGRPEVVVLYTLEGAGGGNGHTTYLAVFSREAERLKLMDNQPVGGFGNAIQGMDVRDGMVRLKVLVQGPNDPDCCPSTEEEAAYVVHNGKWIQVQPRS</sequence>
<reference evidence="2 3" key="1">
    <citation type="submission" date="2021-02" db="EMBL/GenBank/DDBJ databases">
        <title>Taxonomically Unique Crown Gall-Associated Xanthomonas Stains Have Deficiency in Virulence Repertories.</title>
        <authorList>
            <person name="Mafakheri H."/>
            <person name="Taghavi S.M."/>
            <person name="Dimkic I."/>
            <person name="Nemanja K."/>
            <person name="Osdaghi E."/>
        </authorList>
    </citation>
    <scope>NUCLEOTIDE SEQUENCE [LARGE SCALE GENOMIC DNA]</scope>
    <source>
        <strain evidence="2 3">FX4</strain>
    </source>
</reference>
<evidence type="ECO:0000313" key="2">
    <source>
        <dbReference type="EMBL" id="MBN6104418.1"/>
    </source>
</evidence>
<dbReference type="RefSeq" id="WP_206230859.1">
    <property type="nucleotide sequence ID" value="NZ_JAFIWB010000030.1"/>
</dbReference>
<name>A0ABS3B7V1_9XANT</name>
<evidence type="ECO:0000313" key="3">
    <source>
        <dbReference type="Proteomes" id="UP000695802"/>
    </source>
</evidence>
<organism evidence="2 3">
    <name type="scientific">Xanthomonas bonasiae</name>
    <dbReference type="NCBI Taxonomy" id="2810351"/>
    <lineage>
        <taxon>Bacteria</taxon>
        <taxon>Pseudomonadati</taxon>
        <taxon>Pseudomonadota</taxon>
        <taxon>Gammaproteobacteria</taxon>
        <taxon>Lysobacterales</taxon>
        <taxon>Lysobacteraceae</taxon>
        <taxon>Xanthomonas</taxon>
    </lineage>
</organism>
<dbReference type="Proteomes" id="UP000695802">
    <property type="component" value="Unassembled WGS sequence"/>
</dbReference>
<protein>
    <recommendedName>
        <fullName evidence="4">Lipoprotein</fullName>
    </recommendedName>
</protein>
<feature type="signal peptide" evidence="1">
    <location>
        <begin position="1"/>
        <end position="18"/>
    </location>
</feature>
<dbReference type="EMBL" id="JAFIWB010000030">
    <property type="protein sequence ID" value="MBN6104418.1"/>
    <property type="molecule type" value="Genomic_DNA"/>
</dbReference>
<feature type="chain" id="PRO_5045874575" description="Lipoprotein" evidence="1">
    <location>
        <begin position="19"/>
        <end position="212"/>
    </location>
</feature>
<keyword evidence="3" id="KW-1185">Reference proteome</keyword>
<keyword evidence="1" id="KW-0732">Signal</keyword>
<comment type="caution">
    <text evidence="2">The sequence shown here is derived from an EMBL/GenBank/DDBJ whole genome shotgun (WGS) entry which is preliminary data.</text>
</comment>
<accession>A0ABS3B7V1</accession>